<keyword evidence="1" id="KW-0812">Transmembrane</keyword>
<sequence length="164" mass="19091">MDLLHQGDYLLRRPLLKISIASKDKLMDPQLLIQTSRAREGFEEGLIPYITDAENTWILSKKECIVMADRRWISRLVISGAEEEFGLKPKVSCSNEFDFFFLLLFLFLFSYLRWVGFVYLINGSRILCEREIVQSWQATIDTKGNGGVWLRGIELQFVGCFFHN</sequence>
<name>W1NH29_AMBTC</name>
<organism evidence="2 3">
    <name type="scientific">Amborella trichopoda</name>
    <dbReference type="NCBI Taxonomy" id="13333"/>
    <lineage>
        <taxon>Eukaryota</taxon>
        <taxon>Viridiplantae</taxon>
        <taxon>Streptophyta</taxon>
        <taxon>Embryophyta</taxon>
        <taxon>Tracheophyta</taxon>
        <taxon>Spermatophyta</taxon>
        <taxon>Magnoliopsida</taxon>
        <taxon>Amborellales</taxon>
        <taxon>Amborellaceae</taxon>
        <taxon>Amborella</taxon>
    </lineage>
</organism>
<dbReference type="Gramene" id="ERM94475">
    <property type="protein sequence ID" value="ERM94475"/>
    <property type="gene ID" value="AMTR_s00010p00261240"/>
</dbReference>
<accession>W1NH29</accession>
<protein>
    <submittedName>
        <fullName evidence="2">Uncharacterized protein</fullName>
    </submittedName>
</protein>
<gene>
    <name evidence="2" type="ORF">AMTR_s00010p00261240</name>
</gene>
<dbReference type="Proteomes" id="UP000017836">
    <property type="component" value="Unassembled WGS sequence"/>
</dbReference>
<dbReference type="AlphaFoldDB" id="W1NH29"/>
<keyword evidence="1" id="KW-0472">Membrane</keyword>
<evidence type="ECO:0000313" key="3">
    <source>
        <dbReference type="Proteomes" id="UP000017836"/>
    </source>
</evidence>
<reference evidence="3" key="1">
    <citation type="journal article" date="2013" name="Science">
        <title>The Amborella genome and the evolution of flowering plants.</title>
        <authorList>
            <consortium name="Amborella Genome Project"/>
        </authorList>
    </citation>
    <scope>NUCLEOTIDE SEQUENCE [LARGE SCALE GENOMIC DNA]</scope>
</reference>
<evidence type="ECO:0000313" key="2">
    <source>
        <dbReference type="EMBL" id="ERM94475.1"/>
    </source>
</evidence>
<evidence type="ECO:0000256" key="1">
    <source>
        <dbReference type="SAM" id="Phobius"/>
    </source>
</evidence>
<feature type="transmembrane region" description="Helical" evidence="1">
    <location>
        <begin position="99"/>
        <end position="121"/>
    </location>
</feature>
<proteinExistence type="predicted"/>
<keyword evidence="1" id="KW-1133">Transmembrane helix</keyword>
<keyword evidence="3" id="KW-1185">Reference proteome</keyword>
<dbReference type="EMBL" id="KI397513">
    <property type="protein sequence ID" value="ERM94475.1"/>
    <property type="molecule type" value="Genomic_DNA"/>
</dbReference>
<dbReference type="HOGENOM" id="CLU_1621234_0_0_1"/>